<dbReference type="Proteomes" id="UP000288024">
    <property type="component" value="Unassembled WGS sequence"/>
</dbReference>
<dbReference type="AlphaFoldDB" id="A0A3S2TU78"/>
<organism evidence="1 2">
    <name type="scientific">Niallia taxi</name>
    <dbReference type="NCBI Taxonomy" id="2499688"/>
    <lineage>
        <taxon>Bacteria</taxon>
        <taxon>Bacillati</taxon>
        <taxon>Bacillota</taxon>
        <taxon>Bacilli</taxon>
        <taxon>Bacillales</taxon>
        <taxon>Bacillaceae</taxon>
        <taxon>Niallia</taxon>
    </lineage>
</organism>
<sequence length="120" mass="14010">MENYYEKLVGLYEETKAAYDKLNGLQSALDRQVSRIYHDIEKSEFDLEKGNEYALRLKETLQNRRVVKDELKKLAPVYRMLRDNVSWVEEQYTKVVAKSYELKASLNVTKTINGVLSDIG</sequence>
<comment type="caution">
    <text evidence="1">The sequence shown here is derived from an EMBL/GenBank/DDBJ whole genome shotgun (WGS) entry which is preliminary data.</text>
</comment>
<dbReference type="EMBL" id="RZTZ01000004">
    <property type="protein sequence ID" value="RVT62783.1"/>
    <property type="molecule type" value="Genomic_DNA"/>
</dbReference>
<evidence type="ECO:0000313" key="1">
    <source>
        <dbReference type="EMBL" id="RVT62783.1"/>
    </source>
</evidence>
<keyword evidence="2" id="KW-1185">Reference proteome</keyword>
<reference evidence="1 2" key="1">
    <citation type="submission" date="2019-01" db="EMBL/GenBank/DDBJ databases">
        <title>Bacillus sp. M5HDSG1-1, whole genome shotgun sequence.</title>
        <authorList>
            <person name="Tuo L."/>
        </authorList>
    </citation>
    <scope>NUCLEOTIDE SEQUENCE [LARGE SCALE GENOMIC DNA]</scope>
    <source>
        <strain evidence="1 2">M5HDSG1-1</strain>
    </source>
</reference>
<gene>
    <name evidence="1" type="ORF">EM808_13675</name>
</gene>
<evidence type="ECO:0000313" key="2">
    <source>
        <dbReference type="Proteomes" id="UP000288024"/>
    </source>
</evidence>
<protein>
    <submittedName>
        <fullName evidence="1">Uncharacterized protein</fullName>
    </submittedName>
</protein>
<dbReference type="RefSeq" id="WP_127738735.1">
    <property type="nucleotide sequence ID" value="NZ_RZTZ01000004.1"/>
</dbReference>
<accession>A0A3S2TU78</accession>
<name>A0A3S2TU78_9BACI</name>
<proteinExistence type="predicted"/>